<evidence type="ECO:0000256" key="2">
    <source>
        <dbReference type="ARBA" id="ARBA00022679"/>
    </source>
</evidence>
<dbReference type="AlphaFoldDB" id="I0IE99"/>
<dbReference type="Proteomes" id="UP000007881">
    <property type="component" value="Chromosome"/>
</dbReference>
<dbReference type="PANTHER" id="PTHR30160:SF1">
    <property type="entry name" value="LIPOPOLYSACCHARIDE 1,2-N-ACETYLGLUCOSAMINETRANSFERASE-RELATED"/>
    <property type="match status" value="1"/>
</dbReference>
<dbReference type="KEGG" id="phm:PSMK_14280"/>
<dbReference type="PANTHER" id="PTHR30160">
    <property type="entry name" value="TETRAACYLDISACCHARIDE 4'-KINASE-RELATED"/>
    <property type="match status" value="1"/>
</dbReference>
<dbReference type="InterPro" id="IPR051199">
    <property type="entry name" value="LPS_LOS_Heptosyltrfase"/>
</dbReference>
<dbReference type="OrthoDB" id="9797795at2"/>
<keyword evidence="4" id="KW-1185">Reference proteome</keyword>
<dbReference type="STRING" id="1142394.PSMK_14280"/>
<evidence type="ECO:0000313" key="4">
    <source>
        <dbReference type="Proteomes" id="UP000007881"/>
    </source>
</evidence>
<dbReference type="GO" id="GO:0008713">
    <property type="term" value="F:ADP-heptose-lipopolysaccharide heptosyltransferase activity"/>
    <property type="evidence" value="ECO:0007669"/>
    <property type="project" value="TreeGrafter"/>
</dbReference>
<keyword evidence="1" id="KW-0328">Glycosyltransferase</keyword>
<dbReference type="RefSeq" id="WP_014436806.1">
    <property type="nucleotide sequence ID" value="NC_017080.1"/>
</dbReference>
<dbReference type="HOGENOM" id="CLU_038371_3_0_0"/>
<dbReference type="GO" id="GO:0009244">
    <property type="term" value="P:lipopolysaccharide core region biosynthetic process"/>
    <property type="evidence" value="ECO:0007669"/>
    <property type="project" value="TreeGrafter"/>
</dbReference>
<dbReference type="EMBL" id="AP012338">
    <property type="protein sequence ID" value="BAM03587.1"/>
    <property type="molecule type" value="Genomic_DNA"/>
</dbReference>
<name>I0IE99_PHYMF</name>
<proteinExistence type="predicted"/>
<dbReference type="CDD" id="cd03789">
    <property type="entry name" value="GT9_LPS_heptosyltransferase"/>
    <property type="match status" value="1"/>
</dbReference>
<dbReference type="GO" id="GO:0005829">
    <property type="term" value="C:cytosol"/>
    <property type="evidence" value="ECO:0007669"/>
    <property type="project" value="TreeGrafter"/>
</dbReference>
<dbReference type="SUPFAM" id="SSF53756">
    <property type="entry name" value="UDP-Glycosyltransferase/glycogen phosphorylase"/>
    <property type="match status" value="1"/>
</dbReference>
<sequence length="381" mass="40027">MPDSSPEPGPADASALQRLRLREPPQRVLILRPSALGDVARTVPAVASLTRAFPRARIDWLVNRPFAPAIAQHPGLHAAIPFDRHRRRSVPGLLADLRRRRYDLAIDLQGLARTGLLMAASGACVRVADRAAREGSWVGANRRVRIPPREHAVDRLLTLLQACGIEPVADLRLYTARADRDAAAAARAAAGVGGGFLALAPTARWGCKRWPLERFAALARSVAAAGRPVLALFGPADREAKSEFEAAVRGAGAGPAAPVAAVAPAGVGVLMAHLQAARGFLGNDSAGLHLAVGLGVPTVSLFGPTDPAAVGPFRGGRPAATHAVIRCEPPPAATAYRHLGDDDRHMRRIPSEVVEAAVTRMLRHVDASDPARPDASAPIVA</sequence>
<evidence type="ECO:0000256" key="1">
    <source>
        <dbReference type="ARBA" id="ARBA00022676"/>
    </source>
</evidence>
<dbReference type="Gene3D" id="3.40.50.2000">
    <property type="entry name" value="Glycogen Phosphorylase B"/>
    <property type="match status" value="2"/>
</dbReference>
<accession>I0IE99</accession>
<organism evidence="3 4">
    <name type="scientific">Phycisphaera mikurensis (strain NBRC 102666 / KCTC 22515 / FYK2301M01)</name>
    <dbReference type="NCBI Taxonomy" id="1142394"/>
    <lineage>
        <taxon>Bacteria</taxon>
        <taxon>Pseudomonadati</taxon>
        <taxon>Planctomycetota</taxon>
        <taxon>Phycisphaerae</taxon>
        <taxon>Phycisphaerales</taxon>
        <taxon>Phycisphaeraceae</taxon>
        <taxon>Phycisphaera</taxon>
    </lineage>
</organism>
<keyword evidence="2 3" id="KW-0808">Transferase</keyword>
<dbReference type="eggNOG" id="COG0859">
    <property type="taxonomic scope" value="Bacteria"/>
</dbReference>
<dbReference type="Pfam" id="PF01075">
    <property type="entry name" value="Glyco_transf_9"/>
    <property type="match status" value="1"/>
</dbReference>
<evidence type="ECO:0000313" key="3">
    <source>
        <dbReference type="EMBL" id="BAM03587.1"/>
    </source>
</evidence>
<reference evidence="3 4" key="1">
    <citation type="submission" date="2012-02" db="EMBL/GenBank/DDBJ databases">
        <title>Complete genome sequence of Phycisphaera mikurensis NBRC 102666.</title>
        <authorList>
            <person name="Ankai A."/>
            <person name="Hosoyama A."/>
            <person name="Terui Y."/>
            <person name="Sekine M."/>
            <person name="Fukai R."/>
            <person name="Kato Y."/>
            <person name="Nakamura S."/>
            <person name="Yamada-Narita S."/>
            <person name="Kawakoshi A."/>
            <person name="Fukunaga Y."/>
            <person name="Yamazaki S."/>
            <person name="Fujita N."/>
        </authorList>
    </citation>
    <scope>NUCLEOTIDE SEQUENCE [LARGE SCALE GENOMIC DNA]</scope>
    <source>
        <strain evidence="4">NBRC 102666 / KCTC 22515 / FYK2301M01</strain>
    </source>
</reference>
<protein>
    <submittedName>
        <fullName evidence="3">Putative glycosyltransferase</fullName>
    </submittedName>
</protein>
<gene>
    <name evidence="3" type="ordered locus">PSMK_14280</name>
</gene>
<dbReference type="InterPro" id="IPR002201">
    <property type="entry name" value="Glyco_trans_9"/>
</dbReference>